<proteinExistence type="predicted"/>
<sequence>MRTESAGAGGRAEPTPPLSREIVLDQRLPEPLVTRRVEIRRITIAPGYAAGLHVHNGPVFGSVEAGSAVYQIEGEAKTVLTPGDVFYEPEGVRIARFDAQEDGVTFLGYFLLTDGMDAELVFPGA</sequence>
<dbReference type="Proteomes" id="UP001500503">
    <property type="component" value="Unassembled WGS sequence"/>
</dbReference>
<dbReference type="InterPro" id="IPR013096">
    <property type="entry name" value="Cupin_2"/>
</dbReference>
<dbReference type="Gene3D" id="2.60.120.10">
    <property type="entry name" value="Jelly Rolls"/>
    <property type="match status" value="1"/>
</dbReference>
<dbReference type="SUPFAM" id="SSF51182">
    <property type="entry name" value="RmlC-like cupins"/>
    <property type="match status" value="1"/>
</dbReference>
<protein>
    <recommendedName>
        <fullName evidence="1">Cupin type-2 domain-containing protein</fullName>
    </recommendedName>
</protein>
<dbReference type="EMBL" id="BAABHF010000046">
    <property type="protein sequence ID" value="GAA4512269.1"/>
    <property type="molecule type" value="Genomic_DNA"/>
</dbReference>
<feature type="domain" description="Cupin type-2" evidence="1">
    <location>
        <begin position="41"/>
        <end position="92"/>
    </location>
</feature>
<evidence type="ECO:0000259" key="1">
    <source>
        <dbReference type="Pfam" id="PF07883"/>
    </source>
</evidence>
<dbReference type="InterPro" id="IPR014710">
    <property type="entry name" value="RmlC-like_jellyroll"/>
</dbReference>
<organism evidence="2 3">
    <name type="scientific">Actinoallomurus oryzae</name>
    <dbReference type="NCBI Taxonomy" id="502180"/>
    <lineage>
        <taxon>Bacteria</taxon>
        <taxon>Bacillati</taxon>
        <taxon>Actinomycetota</taxon>
        <taxon>Actinomycetes</taxon>
        <taxon>Streptosporangiales</taxon>
        <taxon>Thermomonosporaceae</taxon>
        <taxon>Actinoallomurus</taxon>
    </lineage>
</organism>
<keyword evidence="3" id="KW-1185">Reference proteome</keyword>
<gene>
    <name evidence="2" type="ORF">GCM10023191_077710</name>
</gene>
<dbReference type="RefSeq" id="WP_345472560.1">
    <property type="nucleotide sequence ID" value="NZ_BAABHF010000046.1"/>
</dbReference>
<name>A0ABP8QX58_9ACTN</name>
<comment type="caution">
    <text evidence="2">The sequence shown here is derived from an EMBL/GenBank/DDBJ whole genome shotgun (WGS) entry which is preliminary data.</text>
</comment>
<evidence type="ECO:0000313" key="2">
    <source>
        <dbReference type="EMBL" id="GAA4512269.1"/>
    </source>
</evidence>
<evidence type="ECO:0000313" key="3">
    <source>
        <dbReference type="Proteomes" id="UP001500503"/>
    </source>
</evidence>
<reference evidence="3" key="1">
    <citation type="journal article" date="2019" name="Int. J. Syst. Evol. Microbiol.">
        <title>The Global Catalogue of Microorganisms (GCM) 10K type strain sequencing project: providing services to taxonomists for standard genome sequencing and annotation.</title>
        <authorList>
            <consortium name="The Broad Institute Genomics Platform"/>
            <consortium name="The Broad Institute Genome Sequencing Center for Infectious Disease"/>
            <person name="Wu L."/>
            <person name="Ma J."/>
        </authorList>
    </citation>
    <scope>NUCLEOTIDE SEQUENCE [LARGE SCALE GENOMIC DNA]</scope>
    <source>
        <strain evidence="3">JCM 17933</strain>
    </source>
</reference>
<accession>A0ABP8QX58</accession>
<dbReference type="Pfam" id="PF07883">
    <property type="entry name" value="Cupin_2"/>
    <property type="match status" value="1"/>
</dbReference>
<dbReference type="InterPro" id="IPR011051">
    <property type="entry name" value="RmlC_Cupin_sf"/>
</dbReference>